<feature type="transmembrane region" description="Helical" evidence="13">
    <location>
        <begin position="65"/>
        <end position="83"/>
    </location>
</feature>
<comment type="caution">
    <text evidence="15">The sequence shown here is derived from an EMBL/GenBank/DDBJ whole genome shotgun (WGS) entry which is preliminary data.</text>
</comment>
<keyword evidence="16" id="KW-1185">Reference proteome</keyword>
<dbReference type="GO" id="GO:0005886">
    <property type="term" value="C:plasma membrane"/>
    <property type="evidence" value="ECO:0007669"/>
    <property type="project" value="UniProtKB-SubCell"/>
</dbReference>
<evidence type="ECO:0000256" key="11">
    <source>
        <dbReference type="ARBA" id="ARBA00023136"/>
    </source>
</evidence>
<comment type="cofactor">
    <cofactor evidence="1">
        <name>heme b</name>
        <dbReference type="ChEBI" id="CHEBI:60344"/>
    </cofactor>
</comment>
<keyword evidence="4" id="KW-1003">Cell membrane</keyword>
<reference evidence="15 16" key="1">
    <citation type="submission" date="2018-05" db="EMBL/GenBank/DDBJ databases">
        <title>Acuticoccus sediminis sp. nov., isolated from deep-sea sediment of Indian Ocean.</title>
        <authorList>
            <person name="Liu X."/>
            <person name="Lai Q."/>
            <person name="Du Y."/>
            <person name="Sun F."/>
            <person name="Zhang X."/>
            <person name="Wang S."/>
            <person name="Shao Z."/>
        </authorList>
    </citation>
    <scope>NUCLEOTIDE SEQUENCE [LARGE SCALE GENOMIC DNA]</scope>
    <source>
        <strain evidence="15 16">PTG4-2</strain>
    </source>
</reference>
<dbReference type="GO" id="GO:0022904">
    <property type="term" value="P:respiratory electron transport chain"/>
    <property type="evidence" value="ECO:0007669"/>
    <property type="project" value="InterPro"/>
</dbReference>
<evidence type="ECO:0000256" key="4">
    <source>
        <dbReference type="ARBA" id="ARBA00022475"/>
    </source>
</evidence>
<evidence type="ECO:0000256" key="10">
    <source>
        <dbReference type="ARBA" id="ARBA00023004"/>
    </source>
</evidence>
<dbReference type="GO" id="GO:0046872">
    <property type="term" value="F:metal ion binding"/>
    <property type="evidence" value="ECO:0007669"/>
    <property type="project" value="UniProtKB-KW"/>
</dbReference>
<dbReference type="OrthoDB" id="8156287at2"/>
<dbReference type="PANTHER" id="PTHR30529">
    <property type="entry name" value="CYTOCHROME B561"/>
    <property type="match status" value="1"/>
</dbReference>
<feature type="transmembrane region" description="Helical" evidence="13">
    <location>
        <begin position="152"/>
        <end position="179"/>
    </location>
</feature>
<comment type="subcellular location">
    <subcellularLocation>
        <location evidence="2">Cell membrane</location>
        <topology evidence="2">Multi-pass membrane protein</topology>
    </subcellularLocation>
</comment>
<dbReference type="EMBL" id="QHHQ01000001">
    <property type="protein sequence ID" value="RAI04048.1"/>
    <property type="molecule type" value="Genomic_DNA"/>
</dbReference>
<keyword evidence="8" id="KW-0249">Electron transport</keyword>
<feature type="domain" description="Cytochrome b561 bacterial/Ni-hydrogenase" evidence="14">
    <location>
        <begin position="17"/>
        <end position="191"/>
    </location>
</feature>
<evidence type="ECO:0000256" key="1">
    <source>
        <dbReference type="ARBA" id="ARBA00001970"/>
    </source>
</evidence>
<evidence type="ECO:0000256" key="6">
    <source>
        <dbReference type="ARBA" id="ARBA00022692"/>
    </source>
</evidence>
<comment type="similarity">
    <text evidence="12">Belongs to the cytochrome b561 family.</text>
</comment>
<keyword evidence="6 13" id="KW-0812">Transmembrane</keyword>
<dbReference type="InterPro" id="IPR052168">
    <property type="entry name" value="Cytochrome_b561_oxidase"/>
</dbReference>
<feature type="transmembrane region" description="Helical" evidence="13">
    <location>
        <begin position="23"/>
        <end position="45"/>
    </location>
</feature>
<evidence type="ECO:0000256" key="9">
    <source>
        <dbReference type="ARBA" id="ARBA00022989"/>
    </source>
</evidence>
<evidence type="ECO:0000256" key="5">
    <source>
        <dbReference type="ARBA" id="ARBA00022617"/>
    </source>
</evidence>
<evidence type="ECO:0000256" key="3">
    <source>
        <dbReference type="ARBA" id="ARBA00022448"/>
    </source>
</evidence>
<dbReference type="GO" id="GO:0009055">
    <property type="term" value="F:electron transfer activity"/>
    <property type="evidence" value="ECO:0007669"/>
    <property type="project" value="InterPro"/>
</dbReference>
<dbReference type="PANTHER" id="PTHR30529:SF1">
    <property type="entry name" value="CYTOCHROME B561 HOMOLOG 2"/>
    <property type="match status" value="1"/>
</dbReference>
<keyword evidence="3" id="KW-0813">Transport</keyword>
<evidence type="ECO:0000256" key="13">
    <source>
        <dbReference type="SAM" id="Phobius"/>
    </source>
</evidence>
<dbReference type="Gene3D" id="1.20.950.20">
    <property type="entry name" value="Transmembrane di-heme cytochromes, Chain C"/>
    <property type="match status" value="1"/>
</dbReference>
<dbReference type="Pfam" id="PF01292">
    <property type="entry name" value="Ni_hydr_CYTB"/>
    <property type="match status" value="1"/>
</dbReference>
<dbReference type="InterPro" id="IPR011577">
    <property type="entry name" value="Cyt_b561_bac/Ni-Hgenase"/>
</dbReference>
<keyword evidence="11 13" id="KW-0472">Membrane</keyword>
<proteinExistence type="inferred from homology"/>
<keyword evidence="10" id="KW-0408">Iron</keyword>
<evidence type="ECO:0000259" key="14">
    <source>
        <dbReference type="Pfam" id="PF01292"/>
    </source>
</evidence>
<accession>A0A8B2NV48</accession>
<dbReference type="RefSeq" id="WP_111343209.1">
    <property type="nucleotide sequence ID" value="NZ_JAIWKD010000001.1"/>
</dbReference>
<name>A0A8B2NV48_9HYPH</name>
<keyword evidence="7" id="KW-0479">Metal-binding</keyword>
<dbReference type="AlphaFoldDB" id="A0A8B2NV48"/>
<keyword evidence="9 13" id="KW-1133">Transmembrane helix</keyword>
<evidence type="ECO:0000256" key="8">
    <source>
        <dbReference type="ARBA" id="ARBA00022982"/>
    </source>
</evidence>
<dbReference type="SUPFAM" id="SSF81342">
    <property type="entry name" value="Transmembrane di-heme cytochromes"/>
    <property type="match status" value="1"/>
</dbReference>
<evidence type="ECO:0000313" key="16">
    <source>
        <dbReference type="Proteomes" id="UP000249590"/>
    </source>
</evidence>
<evidence type="ECO:0000256" key="7">
    <source>
        <dbReference type="ARBA" id="ARBA00022723"/>
    </source>
</evidence>
<feature type="transmembrane region" description="Helical" evidence="13">
    <location>
        <begin position="106"/>
        <end position="132"/>
    </location>
</feature>
<evidence type="ECO:0000313" key="15">
    <source>
        <dbReference type="EMBL" id="RAI04048.1"/>
    </source>
</evidence>
<sequence>MTTTTGEKEATMERGSYSSVAKIFHWLTVLAVLFMLVTGFTMTYRGNQLDIWDALTNGLYSSHKLVGFTILWLTALRLVNRLIRGIPPMRPRLPVAQRVVAAATHWALYALLIVMPLLGWTAVSMFPALQIFDWFSLPALTAPDKQAYEVVAGWHVVGAFVLIFFAALHIGAALFHLVIKRDGVFMRMWPGR</sequence>
<protein>
    <submittedName>
        <fullName evidence="15">Cytochrome B</fullName>
    </submittedName>
</protein>
<dbReference type="GO" id="GO:0020037">
    <property type="term" value="F:heme binding"/>
    <property type="evidence" value="ECO:0007669"/>
    <property type="project" value="TreeGrafter"/>
</dbReference>
<keyword evidence="5" id="KW-0349">Heme</keyword>
<dbReference type="InterPro" id="IPR016174">
    <property type="entry name" value="Di-haem_cyt_TM"/>
</dbReference>
<evidence type="ECO:0000256" key="2">
    <source>
        <dbReference type="ARBA" id="ARBA00004651"/>
    </source>
</evidence>
<dbReference type="Proteomes" id="UP000249590">
    <property type="component" value="Unassembled WGS sequence"/>
</dbReference>
<gene>
    <name evidence="15" type="ORF">DLJ53_06210</name>
</gene>
<evidence type="ECO:0000256" key="12">
    <source>
        <dbReference type="ARBA" id="ARBA00037975"/>
    </source>
</evidence>
<organism evidence="15 16">
    <name type="scientific">Acuticoccus sediminis</name>
    <dbReference type="NCBI Taxonomy" id="2184697"/>
    <lineage>
        <taxon>Bacteria</taxon>
        <taxon>Pseudomonadati</taxon>
        <taxon>Pseudomonadota</taxon>
        <taxon>Alphaproteobacteria</taxon>
        <taxon>Hyphomicrobiales</taxon>
        <taxon>Amorphaceae</taxon>
        <taxon>Acuticoccus</taxon>
    </lineage>
</organism>